<comment type="caution">
    <text evidence="1">The sequence shown here is derived from an EMBL/GenBank/DDBJ whole genome shotgun (WGS) entry which is preliminary data.</text>
</comment>
<dbReference type="Proteomes" id="UP001528823">
    <property type="component" value="Unassembled WGS sequence"/>
</dbReference>
<name>A0ABT5UF79_9GAMM</name>
<keyword evidence="2" id="KW-1185">Reference proteome</keyword>
<evidence type="ECO:0000313" key="2">
    <source>
        <dbReference type="Proteomes" id="UP001528823"/>
    </source>
</evidence>
<accession>A0ABT5UF79</accession>
<dbReference type="RefSeq" id="WP_274691345.1">
    <property type="nucleotide sequence ID" value="NZ_JAPMOU010000049.1"/>
</dbReference>
<reference evidence="1 2" key="1">
    <citation type="submission" date="2022-11" db="EMBL/GenBank/DDBJ databases">
        <title>Spartinivicinus poritis sp. nov., isolated from scleractinian coral Porites lutea.</title>
        <authorList>
            <person name="Zhang G."/>
            <person name="Cai L."/>
            <person name="Wei Q."/>
        </authorList>
    </citation>
    <scope>NUCLEOTIDE SEQUENCE [LARGE SCALE GENOMIC DNA]</scope>
    <source>
        <strain evidence="1 2">A2-2</strain>
    </source>
</reference>
<sequence length="1306" mass="153151">MSSIAVQQCVIEIAVNRKENKDRVKRITESIVRHFFNSYQLNDSESLLSKEDIYIENIYIDIEEINLSKLKYDLHKALLFSLKNELLKRLSAISATPDYQFNKIITILLLEKNITSYKIEFLLKILQHKHKNHTEVVLSLLKSAIFVHKKSNKKELLLNIFKNTMYKDTDVETRNLNEILSLYTKFNNNKKTSNKSYIINIQKEIQFGETALKWLEIIEQYRLDLSSVENMIQVINMWAKKYGIISPFIKGVLQKINNIPNIKQTISLTDFYALDKANEKSKNSLSKLKHYKQIAENLIKQIPSKNSIYFMDLTPSLINIKNIHLDLVNLIILTKNIADSITKKDEEINIGKIINNILSIKNTIEKKSFSDQKKYDVLIDIIKRIKLLSSKKYQNKHTQNLYKNISELANNIIILNSNSMTKNKVYIICKILGDIKKYNTKKSRAKINIKHIDTISNSNEEIIELRDILKNISIDITSIKKYLEDISNIYYIPLSLNNKITSIIKNIINNDSYIAAIENIYNELLLLKISNLDHIHYKQESIIARKIIKEIKNQEVRTIEHIIHKKILEKNIVYKNDLSKYLYILTLGITSKQYHKRQPTEKELTKYNKIISKYKIEKIPFFGKNIITKIINIHHSIISMLNNTDMEIYYIQEINKELTNSTGEKLPSILKKWGMVLPEKIVNTININPKGIQDISNILRIIQDEKKHLTLKKNILLKNLVNISYFQENLISFLLQTNIDNYKVTLENIPKEHIDNLFIIIKNSTISERYKDELNKGLETINLIHNQPHDQLENNKIISLFNSNQYLNILNYIKDICKHILDKILNSIKNYLDKNKNIIFSNYIKSTSNNESFLRTKENIKMIIASLVSSIKNNYNYIYSNSKRNIGTETKINLGIIIKNTIENILSISINFEKDLNFIDQLYDAIFPRENEVFIKIKKNQDPVLDILISFYMKKIKTNQYLKSELYKSLLELEDNTNTKKTINTTSLLKNTALINNKINTVSDDYRIKSKDIYEIVQVFDRIKTVNDNNLTPLNNREDIYINSHKFDDNSLMPLNNRKDIYIDPHTSLTKDQYKKEYLGKSSNIENSNFFDQEKNINPLTNISHNFNGSNEIIHKQVIDDLRNKLLNYTNNLQKIEYKENILIPTNDAGILLLWPYFKDIFINTNLLDEQFKFKEEKSIIKAYSMLKTAFNSKYEYSLITINLVLGLSPETIIFDNDINLSDIELNTINDTILALIYRFKYFNNISVETFKDLFIQRNGFINKIGVGWKTTIERKAQDILIDKLPWQINSIKLPWLEYEITTEWK</sequence>
<gene>
    <name evidence="1" type="ORF">ORQ98_24020</name>
</gene>
<organism evidence="1 2">
    <name type="scientific">Spartinivicinus poritis</name>
    <dbReference type="NCBI Taxonomy" id="2994640"/>
    <lineage>
        <taxon>Bacteria</taxon>
        <taxon>Pseudomonadati</taxon>
        <taxon>Pseudomonadota</taxon>
        <taxon>Gammaproteobacteria</taxon>
        <taxon>Oceanospirillales</taxon>
        <taxon>Zooshikellaceae</taxon>
        <taxon>Spartinivicinus</taxon>
    </lineage>
</organism>
<proteinExistence type="predicted"/>
<evidence type="ECO:0000313" key="1">
    <source>
        <dbReference type="EMBL" id="MDE1465035.1"/>
    </source>
</evidence>
<protein>
    <submittedName>
        <fullName evidence="1">Contractile injection system tape measure protein</fullName>
    </submittedName>
</protein>
<dbReference type="EMBL" id="JAPMOU010000049">
    <property type="protein sequence ID" value="MDE1465035.1"/>
    <property type="molecule type" value="Genomic_DNA"/>
</dbReference>
<dbReference type="InterPro" id="IPR045538">
    <property type="entry name" value="CIS_TMP"/>
</dbReference>
<dbReference type="Pfam" id="PF19268">
    <property type="entry name" value="CIS_TMP"/>
    <property type="match status" value="1"/>
</dbReference>